<keyword evidence="17" id="KW-1185">Reference proteome</keyword>
<keyword evidence="5" id="KW-0808">Transferase</keyword>
<feature type="transmembrane region" description="Helical" evidence="13">
    <location>
        <begin position="21"/>
        <end position="45"/>
    </location>
</feature>
<dbReference type="PANTHER" id="PTHR41523">
    <property type="entry name" value="TWO-COMPONENT SYSTEM SENSOR PROTEIN"/>
    <property type="match status" value="1"/>
</dbReference>
<keyword evidence="7" id="KW-0547">Nucleotide-binding</keyword>
<keyword evidence="6 13" id="KW-0812">Transmembrane</keyword>
<dbReference type="OrthoDB" id="9767435at2"/>
<name>A0A6I4U2V7_9SPHN</name>
<feature type="transmembrane region" description="Helical" evidence="13">
    <location>
        <begin position="51"/>
        <end position="67"/>
    </location>
</feature>
<dbReference type="EMBL" id="WTYR01000001">
    <property type="protein sequence ID" value="MXP10046.1"/>
    <property type="molecule type" value="Genomic_DNA"/>
</dbReference>
<evidence type="ECO:0000256" key="2">
    <source>
        <dbReference type="ARBA" id="ARBA00004141"/>
    </source>
</evidence>
<dbReference type="InterPro" id="IPR036890">
    <property type="entry name" value="HATPase_C_sf"/>
</dbReference>
<evidence type="ECO:0000256" key="9">
    <source>
        <dbReference type="ARBA" id="ARBA00022840"/>
    </source>
</evidence>
<dbReference type="InterPro" id="IPR025201">
    <property type="entry name" value="KdpD_TM"/>
</dbReference>
<feature type="transmembrane region" description="Helical" evidence="13">
    <location>
        <begin position="74"/>
        <end position="97"/>
    </location>
</feature>
<evidence type="ECO:0000256" key="7">
    <source>
        <dbReference type="ARBA" id="ARBA00022741"/>
    </source>
</evidence>
<evidence type="ECO:0000256" key="5">
    <source>
        <dbReference type="ARBA" id="ARBA00022679"/>
    </source>
</evidence>
<evidence type="ECO:0000313" key="17">
    <source>
        <dbReference type="Proteomes" id="UP000429229"/>
    </source>
</evidence>
<keyword evidence="12 13" id="KW-0472">Membrane</keyword>
<dbReference type="InterPro" id="IPR011495">
    <property type="entry name" value="Sig_transdc_His_kin_sub2_dim/P"/>
</dbReference>
<evidence type="ECO:0000256" key="12">
    <source>
        <dbReference type="ARBA" id="ARBA00023136"/>
    </source>
</evidence>
<dbReference type="GO" id="GO:0005524">
    <property type="term" value="F:ATP binding"/>
    <property type="evidence" value="ECO:0007669"/>
    <property type="project" value="UniProtKB-KW"/>
</dbReference>
<dbReference type="Gene3D" id="3.30.565.10">
    <property type="entry name" value="Histidine kinase-like ATPase, C-terminal domain"/>
    <property type="match status" value="1"/>
</dbReference>
<dbReference type="InterPro" id="IPR038318">
    <property type="entry name" value="KdpD_sf"/>
</dbReference>
<feature type="domain" description="Signal transduction histidine kinase subgroup 2 dimerisation and phosphoacceptor" evidence="14">
    <location>
        <begin position="144"/>
        <end position="218"/>
    </location>
</feature>
<dbReference type="GO" id="GO:0004673">
    <property type="term" value="F:protein histidine kinase activity"/>
    <property type="evidence" value="ECO:0007669"/>
    <property type="project" value="UniProtKB-EC"/>
</dbReference>
<accession>A0A6I4U2V7</accession>
<evidence type="ECO:0000256" key="10">
    <source>
        <dbReference type="ARBA" id="ARBA00022989"/>
    </source>
</evidence>
<evidence type="ECO:0000259" key="14">
    <source>
        <dbReference type="Pfam" id="PF07568"/>
    </source>
</evidence>
<feature type="transmembrane region" description="Helical" evidence="13">
    <location>
        <begin position="103"/>
        <end position="120"/>
    </location>
</feature>
<evidence type="ECO:0000256" key="11">
    <source>
        <dbReference type="ARBA" id="ARBA00023012"/>
    </source>
</evidence>
<keyword evidence="4" id="KW-0597">Phosphoprotein</keyword>
<evidence type="ECO:0000256" key="3">
    <source>
        <dbReference type="ARBA" id="ARBA00012438"/>
    </source>
</evidence>
<proteinExistence type="predicted"/>
<protein>
    <recommendedName>
        <fullName evidence="3">histidine kinase</fullName>
        <ecNumber evidence="3">2.7.13.3</ecNumber>
    </recommendedName>
</protein>
<dbReference type="Pfam" id="PF13493">
    <property type="entry name" value="DUF4118"/>
    <property type="match status" value="1"/>
</dbReference>
<dbReference type="EC" id="2.7.13.3" evidence="3"/>
<dbReference type="GO" id="GO:0016020">
    <property type="term" value="C:membrane"/>
    <property type="evidence" value="ECO:0007669"/>
    <property type="project" value="UniProtKB-SubCell"/>
</dbReference>
<evidence type="ECO:0000256" key="8">
    <source>
        <dbReference type="ARBA" id="ARBA00022777"/>
    </source>
</evidence>
<keyword evidence="11" id="KW-0902">Two-component regulatory system</keyword>
<dbReference type="Proteomes" id="UP000429229">
    <property type="component" value="Unassembled WGS sequence"/>
</dbReference>
<evidence type="ECO:0000256" key="1">
    <source>
        <dbReference type="ARBA" id="ARBA00000085"/>
    </source>
</evidence>
<comment type="caution">
    <text evidence="16">The sequence shown here is derived from an EMBL/GenBank/DDBJ whole genome shotgun (WGS) entry which is preliminary data.</text>
</comment>
<evidence type="ECO:0000256" key="13">
    <source>
        <dbReference type="SAM" id="Phobius"/>
    </source>
</evidence>
<evidence type="ECO:0000256" key="4">
    <source>
        <dbReference type="ARBA" id="ARBA00022553"/>
    </source>
</evidence>
<evidence type="ECO:0000259" key="15">
    <source>
        <dbReference type="Pfam" id="PF13493"/>
    </source>
</evidence>
<dbReference type="GO" id="GO:0000160">
    <property type="term" value="P:phosphorelay signal transduction system"/>
    <property type="evidence" value="ECO:0007669"/>
    <property type="project" value="UniProtKB-KW"/>
</dbReference>
<comment type="catalytic activity">
    <reaction evidence="1">
        <text>ATP + protein L-histidine = ADP + protein N-phospho-L-histidine.</text>
        <dbReference type="EC" id="2.7.13.3"/>
    </reaction>
</comment>
<dbReference type="PANTHER" id="PTHR41523:SF8">
    <property type="entry name" value="ETHYLENE RESPONSE SENSOR PROTEIN"/>
    <property type="match status" value="1"/>
</dbReference>
<dbReference type="SUPFAM" id="SSF55874">
    <property type="entry name" value="ATPase domain of HSP90 chaperone/DNA topoisomerase II/histidine kinase"/>
    <property type="match status" value="1"/>
</dbReference>
<reference evidence="16 17" key="1">
    <citation type="submission" date="2019-12" db="EMBL/GenBank/DDBJ databases">
        <title>Genomic-based taxomic classification of the family Erythrobacteraceae.</title>
        <authorList>
            <person name="Xu L."/>
        </authorList>
    </citation>
    <scope>NUCLEOTIDE SEQUENCE [LARGE SCALE GENOMIC DNA]</scope>
    <source>
        <strain evidence="16 17">LMG 29519</strain>
    </source>
</reference>
<comment type="subcellular location">
    <subcellularLocation>
        <location evidence="2">Membrane</location>
        <topology evidence="2">Multi-pass membrane protein</topology>
    </subcellularLocation>
</comment>
<sequence length="337" mass="36990">MQRLARYNIGDRFTEPRTRHVAETVFGLLCAGAMIAMRGVVNLWAPDSGPFAMIYPTVLIATVYSSWRGGLACFILSFVWMWYFVLPPHASFAFASASDPARVTLNGLMVLIILVFAEAFRRAVRNNADLAEEQLERRRVLMAELEHRTKNNFALVAALLEIQKKREDDPRLDSAFDDAIMRVRTFADAYSNLQYEQEEGAETAMRPYLGNLVSRVAKASLHDEVAVDCDIADLTLQRDIAVAIGLYVNEVIANCGKYGFADGRAGSILVTLQGTVDEWELKVIDDGAGDGAAPSAVSGGLGARLLNAFASQARAEHEAIIDRNGAKMILTARPTKS</sequence>
<feature type="domain" description="Sensor protein KdpD transmembrane" evidence="15">
    <location>
        <begin position="28"/>
        <end position="127"/>
    </location>
</feature>
<dbReference type="AlphaFoldDB" id="A0A6I4U2V7"/>
<keyword evidence="8" id="KW-0418">Kinase</keyword>
<keyword evidence="10 13" id="KW-1133">Transmembrane helix</keyword>
<evidence type="ECO:0000256" key="6">
    <source>
        <dbReference type="ARBA" id="ARBA00022692"/>
    </source>
</evidence>
<dbReference type="Pfam" id="PF07568">
    <property type="entry name" value="HisKA_2"/>
    <property type="match status" value="1"/>
</dbReference>
<keyword evidence="9" id="KW-0067">ATP-binding</keyword>
<organism evidence="16 17">
    <name type="scientific">Alteriqipengyuania halimionae</name>
    <dbReference type="NCBI Taxonomy" id="1926630"/>
    <lineage>
        <taxon>Bacteria</taxon>
        <taxon>Pseudomonadati</taxon>
        <taxon>Pseudomonadota</taxon>
        <taxon>Alphaproteobacteria</taxon>
        <taxon>Sphingomonadales</taxon>
        <taxon>Erythrobacteraceae</taxon>
        <taxon>Alteriqipengyuania</taxon>
    </lineage>
</organism>
<dbReference type="Gene3D" id="1.20.120.620">
    <property type="entry name" value="Backbone structure of the membrane domain of e. Coli histidine kinase receptor kdpd"/>
    <property type="match status" value="1"/>
</dbReference>
<gene>
    <name evidence="16" type="ORF">GRI68_07620</name>
</gene>
<evidence type="ECO:0000313" key="16">
    <source>
        <dbReference type="EMBL" id="MXP10046.1"/>
    </source>
</evidence>